<dbReference type="EMBL" id="LBXO01000002">
    <property type="protein sequence ID" value="KKR33892.1"/>
    <property type="molecule type" value="Genomic_DNA"/>
</dbReference>
<protein>
    <submittedName>
        <fullName evidence="2">Uncharacterized protein</fullName>
    </submittedName>
</protein>
<evidence type="ECO:0000256" key="1">
    <source>
        <dbReference type="SAM" id="Phobius"/>
    </source>
</evidence>
<accession>A0A0G0T7Q5</accession>
<dbReference type="Proteomes" id="UP000034137">
    <property type="component" value="Unassembled WGS sequence"/>
</dbReference>
<evidence type="ECO:0000313" key="3">
    <source>
        <dbReference type="Proteomes" id="UP000034137"/>
    </source>
</evidence>
<organism evidence="2 3">
    <name type="scientific">Candidatus Falkowbacteria bacterium GW2011_GWF2_39_8</name>
    <dbReference type="NCBI Taxonomy" id="1618642"/>
    <lineage>
        <taxon>Bacteria</taxon>
        <taxon>Candidatus Falkowiibacteriota</taxon>
    </lineage>
</organism>
<name>A0A0G0T7Q5_9BACT</name>
<dbReference type="AlphaFoldDB" id="A0A0G0T7Q5"/>
<keyword evidence="1" id="KW-0472">Membrane</keyword>
<gene>
    <name evidence="2" type="ORF">UT64_C0002G0031</name>
</gene>
<reference evidence="2 3" key="1">
    <citation type="journal article" date="2015" name="Nature">
        <title>rRNA introns, odd ribosomes, and small enigmatic genomes across a large radiation of phyla.</title>
        <authorList>
            <person name="Brown C.T."/>
            <person name="Hug L.A."/>
            <person name="Thomas B.C."/>
            <person name="Sharon I."/>
            <person name="Castelle C.J."/>
            <person name="Singh A."/>
            <person name="Wilkins M.J."/>
            <person name="Williams K.H."/>
            <person name="Banfield J.F."/>
        </authorList>
    </citation>
    <scope>NUCLEOTIDE SEQUENCE [LARGE SCALE GENOMIC DNA]</scope>
</reference>
<feature type="transmembrane region" description="Helical" evidence="1">
    <location>
        <begin position="21"/>
        <end position="49"/>
    </location>
</feature>
<evidence type="ECO:0000313" key="2">
    <source>
        <dbReference type="EMBL" id="KKR33892.1"/>
    </source>
</evidence>
<keyword evidence="1" id="KW-1133">Transmembrane helix</keyword>
<comment type="caution">
    <text evidence="2">The sequence shown here is derived from an EMBL/GenBank/DDBJ whole genome shotgun (WGS) entry which is preliminary data.</text>
</comment>
<proteinExistence type="predicted"/>
<sequence>MVISMKRLEFIKKGAKNNMKKILSLLISNKFHIILFFTIILLVIIIGIFGKKIDDSTTKEGYFSSIPSNLTYDKVVNSKLEQTNTPEIYKSKYDGEIIRWQGKISAYHSQITGIKFCVIDEEHQNVDIDKPCDWFWAFSDDVMNADNLEVNPNWDGYWVNYILRYYKVPFNEKDYFYNDIYTLEGRINRIDCGVDNKCVPNIDILGITK</sequence>
<keyword evidence="1" id="KW-0812">Transmembrane</keyword>